<dbReference type="GeneID" id="66894991"/>
<gene>
    <name evidence="1" type="ORF">TX73_020095</name>
</gene>
<dbReference type="EMBL" id="CP116810">
    <property type="protein sequence ID" value="WCL94060.1"/>
    <property type="molecule type" value="Genomic_DNA"/>
</dbReference>
<dbReference type="Proteomes" id="UP000001426">
    <property type="component" value="Chromosome"/>
</dbReference>
<dbReference type="RefSeq" id="WP_146090458.1">
    <property type="nucleotide sequence ID" value="NZ_CP116810.1"/>
</dbReference>
<dbReference type="AlphaFoldDB" id="A0AAF0BPQ4"/>
<name>A0AAF0BPQ4_RHOPA</name>
<organism evidence="1 2">
    <name type="scientific">Rhodopseudomonas palustris (strain ATCC BAA-98 / CGA009)</name>
    <dbReference type="NCBI Taxonomy" id="258594"/>
    <lineage>
        <taxon>Bacteria</taxon>
        <taxon>Pseudomonadati</taxon>
        <taxon>Pseudomonadota</taxon>
        <taxon>Alphaproteobacteria</taxon>
        <taxon>Hyphomicrobiales</taxon>
        <taxon>Nitrobacteraceae</taxon>
        <taxon>Rhodopseudomonas</taxon>
    </lineage>
</organism>
<evidence type="ECO:0000313" key="2">
    <source>
        <dbReference type="Proteomes" id="UP000001426"/>
    </source>
</evidence>
<protein>
    <submittedName>
        <fullName evidence="1">Uncharacterized protein</fullName>
    </submittedName>
</protein>
<proteinExistence type="predicted"/>
<keyword evidence="2" id="KW-1185">Reference proteome</keyword>
<evidence type="ECO:0000313" key="1">
    <source>
        <dbReference type="EMBL" id="WCL94060.1"/>
    </source>
</evidence>
<accession>A0AAF0BPQ4</accession>
<dbReference type="KEGG" id="rpa:TX73_020095"/>
<sequence length="211" mass="24152">MNIERQEIRRREQIVSKEYGGILPHCEAFYIHSIHYSASRAQRAFGRLSEELLQGLSATFITASIHEALSHSAALSRYFWPSRNKGVAEARSFKLRRAFSLDDGSPLRNRKLRDALDHFDERLDEYLLTYDTGYFFPTPMIDNHELASDPSARIFKLVDPHAKRFVVLGEQFSFEHLAEETARISALAQLMGNTGRLLSTPSPRALDRPED</sequence>
<reference evidence="1 2" key="1">
    <citation type="journal article" date="2004" name="Nat. Biotechnol.">
        <title>Complete genome sequence of the metabolically versatile photosynthetic bacterium Rhodopseudomonas palustris.</title>
        <authorList>
            <person name="Larimer F.W."/>
            <person name="Chain P."/>
            <person name="Hauser L."/>
            <person name="Lamerdin J."/>
            <person name="Malfatti S."/>
            <person name="Do L."/>
            <person name="Land M.L."/>
            <person name="Pelletier D.A."/>
            <person name="Beatty J.T."/>
            <person name="Lang A.S."/>
            <person name="Tabita F.R."/>
            <person name="Gibson J.L."/>
            <person name="Hanson T.E."/>
            <person name="Bobst C."/>
            <person name="Torres J.L."/>
            <person name="Peres C."/>
            <person name="Harrison F.H."/>
            <person name="Gibson J."/>
            <person name="Harwood C.S."/>
        </authorList>
    </citation>
    <scope>NUCLEOTIDE SEQUENCE [LARGE SCALE GENOMIC DNA]</scope>
    <source>
        <strain evidence="2">ATCC BAA-98 / CGA009</strain>
    </source>
</reference>